<dbReference type="Proteomes" id="UP000663864">
    <property type="component" value="Unassembled WGS sequence"/>
</dbReference>
<feature type="compositionally biased region" description="Low complexity" evidence="1">
    <location>
        <begin position="134"/>
        <end position="156"/>
    </location>
</feature>
<feature type="region of interest" description="Disordered" evidence="1">
    <location>
        <begin position="90"/>
        <end position="169"/>
    </location>
</feature>
<accession>A0A818R3Q1</accession>
<dbReference type="AlphaFoldDB" id="A0A818R3Q1"/>
<dbReference type="Proteomes" id="UP000663836">
    <property type="component" value="Unassembled WGS sequence"/>
</dbReference>
<reference evidence="3" key="1">
    <citation type="submission" date="2021-02" db="EMBL/GenBank/DDBJ databases">
        <authorList>
            <person name="Nowell W R."/>
        </authorList>
    </citation>
    <scope>NUCLEOTIDE SEQUENCE</scope>
</reference>
<organism evidence="3 4">
    <name type="scientific">Rotaria sordida</name>
    <dbReference type="NCBI Taxonomy" id="392033"/>
    <lineage>
        <taxon>Eukaryota</taxon>
        <taxon>Metazoa</taxon>
        <taxon>Spiralia</taxon>
        <taxon>Gnathifera</taxon>
        <taxon>Rotifera</taxon>
        <taxon>Eurotatoria</taxon>
        <taxon>Bdelloidea</taxon>
        <taxon>Philodinida</taxon>
        <taxon>Philodinidae</taxon>
        <taxon>Rotaria</taxon>
    </lineage>
</organism>
<evidence type="ECO:0000256" key="1">
    <source>
        <dbReference type="SAM" id="MobiDB-lite"/>
    </source>
</evidence>
<dbReference type="EMBL" id="CAJOBD010000318">
    <property type="protein sequence ID" value="CAF3643966.1"/>
    <property type="molecule type" value="Genomic_DNA"/>
</dbReference>
<feature type="compositionally biased region" description="Polar residues" evidence="1">
    <location>
        <begin position="90"/>
        <end position="111"/>
    </location>
</feature>
<protein>
    <submittedName>
        <fullName evidence="3">Uncharacterized protein</fullName>
    </submittedName>
</protein>
<proteinExistence type="predicted"/>
<name>A0A818R3Q1_9BILA</name>
<evidence type="ECO:0000313" key="4">
    <source>
        <dbReference type="Proteomes" id="UP000663836"/>
    </source>
</evidence>
<feature type="region of interest" description="Disordered" evidence="1">
    <location>
        <begin position="45"/>
        <end position="71"/>
    </location>
</feature>
<dbReference type="EMBL" id="CAJNOT010000071">
    <property type="protein sequence ID" value="CAF0819519.1"/>
    <property type="molecule type" value="Genomic_DNA"/>
</dbReference>
<evidence type="ECO:0000313" key="2">
    <source>
        <dbReference type="EMBL" id="CAF0819519.1"/>
    </source>
</evidence>
<feature type="region of interest" description="Disordered" evidence="1">
    <location>
        <begin position="512"/>
        <end position="532"/>
    </location>
</feature>
<comment type="caution">
    <text evidence="3">The sequence shown here is derived from an EMBL/GenBank/DDBJ whole genome shotgun (WGS) entry which is preliminary data.</text>
</comment>
<sequence>MMDSDKGVTTNAGIEDLVHSVNNRLNPMKTSPNLSSTRIYTSPLMGTSARTDKRRVDGDTGPIRIEGTDTYNQQLQHHYQNVRHIMEEQQSGQISNVDQSNYSRPLPSTNRDSFDKRYQSPLSTYDSPPHEKQQQQQQQQQQQPKQKIVTTITTTTEARPTLANETSSSIDRLIEQSTETTNIETIENDSQQPHIIERREKYQDLSDSINNEIRRLPTFPIPKTSGGATDLDQVQAQIDRFTDDHQAIQQLTHVLKEHNTSITNEYKRLPSQSNTTISPSNTILIDQTNKTITSEFTVIDALLDNPLGSSDDKQNNILHKRFNDILSNIRNSEYVNLFKNSTTKKILKQPTNEIVNTPVIRKQTHFKESNIEHISISTEQTPLLNTKEKKKQDKINKKKAKSKNIDYQVIDAIISSPISFYLPDSYLVKYKVTPPLSQLSSIPSITSTVNGISMSQQLDTKAKNETVYNLVKIINDLFLHHATALTLAGTSPKKELQKPVKPSVLNELVYQQQPKKQPMMHSNQSETQLQSESIEPRILYRYIDEQGNVLKLSSTPPSQLREFQPERSQQYSYQNTEPTYISNQQITTDNEQQFRRIPEYEQRITRQDESRLPTTITKEDSELRNRHISQLSNQSSEFRQIIPEQSQQYSYRNIEPTYIYNRQITRDDEQQFRRIPEYEQRITRQDELRLPITIAKDDLELKNKYIVQINEKPLPTVYNIPISIEHQHTIKTPTQQQRIHNHPNQQNISLTRLPLSYQLEQQHIPTGSISYDTDSSISEQSPMYRTYDYVPIHTHHHHNRPTLPPNTCYHNHLPCHTHHPCPPSVSYVDSNIIPEYSSTSCSRNYIEIFRDGETVPSEVYSLPINELIRTNYPHICYDQYEKNIPSTSNRDLYDTRTIETSPNRDNIYFDNYLPQSKSFDYRPLRTKLQREHKITPRLLVEEWDSPQASLSTNYNKQISTSSTDEVFINNNNQINKA</sequence>
<gene>
    <name evidence="3" type="ORF">JBS370_LOCUS5969</name>
    <name evidence="2" type="ORF">ZHD862_LOCUS3308</name>
</gene>
<evidence type="ECO:0000313" key="3">
    <source>
        <dbReference type="EMBL" id="CAF3643966.1"/>
    </source>
</evidence>